<dbReference type="AlphaFoldDB" id="L8JCY8"/>
<reference evidence="1 2" key="1">
    <citation type="submission" date="2012-12" db="EMBL/GenBank/DDBJ databases">
        <title>Genome Assembly of Photobacterium sp. AK15.</title>
        <authorList>
            <person name="Khatri I."/>
            <person name="Vaidya B."/>
            <person name="Srinivas T.N.R."/>
            <person name="Subramanian S."/>
            <person name="Pinnaka A."/>
        </authorList>
    </citation>
    <scope>NUCLEOTIDE SEQUENCE [LARGE SCALE GENOMIC DNA]</scope>
    <source>
        <strain evidence="1 2">AK15</strain>
    </source>
</reference>
<gene>
    <name evidence="1" type="ORF">C942_01814</name>
</gene>
<keyword evidence="2" id="KW-1185">Reference proteome</keyword>
<accession>L8JCY8</accession>
<protein>
    <submittedName>
        <fullName evidence="1">Uncharacterized protein</fullName>
    </submittedName>
</protein>
<proteinExistence type="predicted"/>
<dbReference type="EMBL" id="AMZO01000020">
    <property type="protein sequence ID" value="ELR65242.1"/>
    <property type="molecule type" value="Genomic_DNA"/>
</dbReference>
<organism evidence="1 2">
    <name type="scientific">Photobacterium marinum</name>
    <dbReference type="NCBI Taxonomy" id="1056511"/>
    <lineage>
        <taxon>Bacteria</taxon>
        <taxon>Pseudomonadati</taxon>
        <taxon>Pseudomonadota</taxon>
        <taxon>Gammaproteobacteria</taxon>
        <taxon>Vibrionales</taxon>
        <taxon>Vibrionaceae</taxon>
        <taxon>Photobacterium</taxon>
    </lineage>
</organism>
<comment type="caution">
    <text evidence="1">The sequence shown here is derived from an EMBL/GenBank/DDBJ whole genome shotgun (WGS) entry which is preliminary data.</text>
</comment>
<sequence length="37" mass="3870">MDTPASLQTSLMVAMNGFSAADKNARALSGMIPLMIN</sequence>
<name>L8JCY8_9GAMM</name>
<evidence type="ECO:0000313" key="1">
    <source>
        <dbReference type="EMBL" id="ELR65242.1"/>
    </source>
</evidence>
<dbReference type="Proteomes" id="UP000011134">
    <property type="component" value="Unassembled WGS sequence"/>
</dbReference>
<evidence type="ECO:0000313" key="2">
    <source>
        <dbReference type="Proteomes" id="UP000011134"/>
    </source>
</evidence>